<feature type="domain" description="4Fe-4S ferredoxin-type" evidence="5">
    <location>
        <begin position="82"/>
        <end position="111"/>
    </location>
</feature>
<keyword evidence="3" id="KW-0408">Iron</keyword>
<evidence type="ECO:0000313" key="7">
    <source>
        <dbReference type="Proteomes" id="UP000237798"/>
    </source>
</evidence>
<dbReference type="InterPro" id="IPR017900">
    <property type="entry name" value="4Fe4S_Fe_S_CS"/>
</dbReference>
<dbReference type="PROSITE" id="PS51379">
    <property type="entry name" value="4FE4S_FER_2"/>
    <property type="match status" value="3"/>
</dbReference>
<reference evidence="6 7" key="1">
    <citation type="submission" date="2018-03" db="EMBL/GenBank/DDBJ databases">
        <title>Genome sequence of Clostridium luticellarii DSM 29923.</title>
        <authorList>
            <person name="Poehlein A."/>
            <person name="Daniel R."/>
        </authorList>
    </citation>
    <scope>NUCLEOTIDE SEQUENCE [LARGE SCALE GENOMIC DNA]</scope>
    <source>
        <strain evidence="6 7">DSM 29923</strain>
    </source>
</reference>
<dbReference type="InterPro" id="IPR017896">
    <property type="entry name" value="4Fe4S_Fe-S-bd"/>
</dbReference>
<protein>
    <submittedName>
        <fullName evidence="6">Electron transport protein HydN</fullName>
    </submittedName>
</protein>
<dbReference type="Pfam" id="PF00037">
    <property type="entry name" value="Fer4"/>
    <property type="match status" value="1"/>
</dbReference>
<evidence type="ECO:0000313" key="6">
    <source>
        <dbReference type="EMBL" id="PRR84971.1"/>
    </source>
</evidence>
<dbReference type="GO" id="GO:0046872">
    <property type="term" value="F:metal ion binding"/>
    <property type="evidence" value="ECO:0007669"/>
    <property type="project" value="UniProtKB-KW"/>
</dbReference>
<feature type="domain" description="4Fe-4S ferredoxin-type" evidence="5">
    <location>
        <begin position="3"/>
        <end position="33"/>
    </location>
</feature>
<accession>A0A2T0BM69</accession>
<evidence type="ECO:0000256" key="1">
    <source>
        <dbReference type="ARBA" id="ARBA00022485"/>
    </source>
</evidence>
<keyword evidence="2" id="KW-0479">Metal-binding</keyword>
<keyword evidence="4" id="KW-0411">Iron-sulfur</keyword>
<evidence type="ECO:0000259" key="5">
    <source>
        <dbReference type="PROSITE" id="PS51379"/>
    </source>
</evidence>
<dbReference type="OrthoDB" id="9810688at2"/>
<dbReference type="PROSITE" id="PS00198">
    <property type="entry name" value="4FE4S_FER_1"/>
    <property type="match status" value="1"/>
</dbReference>
<name>A0A2T0BM69_9CLOT</name>
<dbReference type="EMBL" id="PVXP01000027">
    <property type="protein sequence ID" value="PRR84971.1"/>
    <property type="molecule type" value="Genomic_DNA"/>
</dbReference>
<keyword evidence="1" id="KW-0004">4Fe-4S</keyword>
<dbReference type="InterPro" id="IPR050294">
    <property type="entry name" value="RnfB_subfamily"/>
</dbReference>
<dbReference type="PANTHER" id="PTHR42859:SF16">
    <property type="entry name" value="FORMATE HYDROGENLYASE SUBUNIT 2-RELATED"/>
    <property type="match status" value="1"/>
</dbReference>
<dbReference type="Proteomes" id="UP000237798">
    <property type="component" value="Unassembled WGS sequence"/>
</dbReference>
<evidence type="ECO:0000256" key="2">
    <source>
        <dbReference type="ARBA" id="ARBA00022723"/>
    </source>
</evidence>
<dbReference type="RefSeq" id="WP_106009615.1">
    <property type="nucleotide sequence ID" value="NZ_JALCPJ010000014.1"/>
</dbReference>
<sequence>MQNSFVIADPNKCIGCRTCMAACAIEHSGEDFFHTDIENINFNPRLNVVKMAEVSAPVQCRQCDDSPCATVCPVKAIENENGCVYINKNLCIGCKSCMVVCPYGAIELIDQYNDNQKIFQQNLKTVKNSGNVVDLKWKTVADKCDLCVDREEGPVCIEVCPTKALKLVTYEDEKKCV</sequence>
<keyword evidence="7" id="KW-1185">Reference proteome</keyword>
<gene>
    <name evidence="6" type="primary">hydN_2</name>
    <name evidence="6" type="ORF">CLLU_20250</name>
</gene>
<dbReference type="PANTHER" id="PTHR42859">
    <property type="entry name" value="OXIDOREDUCTASE"/>
    <property type="match status" value="1"/>
</dbReference>
<dbReference type="CDD" id="cd10554">
    <property type="entry name" value="HycB_like"/>
    <property type="match status" value="1"/>
</dbReference>
<feature type="domain" description="4Fe-4S ferredoxin-type" evidence="5">
    <location>
        <begin position="137"/>
        <end position="170"/>
    </location>
</feature>
<dbReference type="Pfam" id="PF13187">
    <property type="entry name" value="Fer4_9"/>
    <property type="match status" value="1"/>
</dbReference>
<organism evidence="6 7">
    <name type="scientific">Clostridium luticellarii</name>
    <dbReference type="NCBI Taxonomy" id="1691940"/>
    <lineage>
        <taxon>Bacteria</taxon>
        <taxon>Bacillati</taxon>
        <taxon>Bacillota</taxon>
        <taxon>Clostridia</taxon>
        <taxon>Eubacteriales</taxon>
        <taxon>Clostridiaceae</taxon>
        <taxon>Clostridium</taxon>
    </lineage>
</organism>
<dbReference type="GO" id="GO:0051539">
    <property type="term" value="F:4 iron, 4 sulfur cluster binding"/>
    <property type="evidence" value="ECO:0007669"/>
    <property type="project" value="UniProtKB-KW"/>
</dbReference>
<dbReference type="AlphaFoldDB" id="A0A2T0BM69"/>
<evidence type="ECO:0000256" key="4">
    <source>
        <dbReference type="ARBA" id="ARBA00023014"/>
    </source>
</evidence>
<proteinExistence type="predicted"/>
<dbReference type="Gene3D" id="3.30.70.20">
    <property type="match status" value="2"/>
</dbReference>
<dbReference type="SUPFAM" id="SSF54862">
    <property type="entry name" value="4Fe-4S ferredoxins"/>
    <property type="match status" value="1"/>
</dbReference>
<comment type="caution">
    <text evidence="6">The sequence shown here is derived from an EMBL/GenBank/DDBJ whole genome shotgun (WGS) entry which is preliminary data.</text>
</comment>
<evidence type="ECO:0000256" key="3">
    <source>
        <dbReference type="ARBA" id="ARBA00023004"/>
    </source>
</evidence>